<feature type="region of interest" description="Disordered" evidence="1">
    <location>
        <begin position="1"/>
        <end position="45"/>
    </location>
</feature>
<feature type="region of interest" description="Disordered" evidence="1">
    <location>
        <begin position="111"/>
        <end position="142"/>
    </location>
</feature>
<sequence>GSLSTRAPPVSPTSHAHGKARPQWRGTNARLGSARRSGSIPSHAQRSRFLWKPEHSHLAISTVQLSGSLYSLVGSRHRRRLARSVPAAAAASVAVARQLLALPPERPRQQLLPSASASAPTPPPPPPPPSSPPPQQPNKPRRGEGRLLYCCSLLPLYRRRATALRRRPLLALRFASCSRRVLPAGRSAFPSRSPIIPPIPIYRRRGAVRF</sequence>
<reference evidence="3" key="1">
    <citation type="journal article" date="2014" name="Science">
        <title>Ancient hybridizations among the ancestral genomes of bread wheat.</title>
        <authorList>
            <consortium name="International Wheat Genome Sequencing Consortium,"/>
            <person name="Marcussen T."/>
            <person name="Sandve S.R."/>
            <person name="Heier L."/>
            <person name="Spannagl M."/>
            <person name="Pfeifer M."/>
            <person name="Jakobsen K.S."/>
            <person name="Wulff B.B."/>
            <person name="Steuernagel B."/>
            <person name="Mayer K.F."/>
            <person name="Olsen O.A."/>
        </authorList>
    </citation>
    <scope>NUCLEOTIDE SEQUENCE [LARGE SCALE GENOMIC DNA]</scope>
    <source>
        <strain evidence="3">cv. AL8/78</strain>
    </source>
</reference>
<feature type="compositionally biased region" description="Pro residues" evidence="1">
    <location>
        <begin position="120"/>
        <end position="137"/>
    </location>
</feature>
<dbReference type="AlphaFoldDB" id="A0A453IF26"/>
<evidence type="ECO:0000313" key="2">
    <source>
        <dbReference type="EnsemblPlants" id="AET4Gv20541600.9"/>
    </source>
</evidence>
<evidence type="ECO:0000313" key="3">
    <source>
        <dbReference type="Proteomes" id="UP000015105"/>
    </source>
</evidence>
<dbReference type="Proteomes" id="UP000015105">
    <property type="component" value="Chromosome 4D"/>
</dbReference>
<evidence type="ECO:0000256" key="1">
    <source>
        <dbReference type="SAM" id="MobiDB-lite"/>
    </source>
</evidence>
<reference evidence="2" key="4">
    <citation type="submission" date="2019-03" db="UniProtKB">
        <authorList>
            <consortium name="EnsemblPlants"/>
        </authorList>
    </citation>
    <scope>IDENTIFICATION</scope>
</reference>
<name>A0A453IF26_AEGTS</name>
<reference evidence="3" key="2">
    <citation type="journal article" date="2017" name="Nat. Plants">
        <title>The Aegilops tauschii genome reveals multiple impacts of transposons.</title>
        <authorList>
            <person name="Zhao G."/>
            <person name="Zou C."/>
            <person name="Li K."/>
            <person name="Wang K."/>
            <person name="Li T."/>
            <person name="Gao L."/>
            <person name="Zhang X."/>
            <person name="Wang H."/>
            <person name="Yang Z."/>
            <person name="Liu X."/>
            <person name="Jiang W."/>
            <person name="Mao L."/>
            <person name="Kong X."/>
            <person name="Jiao Y."/>
            <person name="Jia J."/>
        </authorList>
    </citation>
    <scope>NUCLEOTIDE SEQUENCE [LARGE SCALE GENOMIC DNA]</scope>
    <source>
        <strain evidence="3">cv. AL8/78</strain>
    </source>
</reference>
<proteinExistence type="predicted"/>
<keyword evidence="3" id="KW-1185">Reference proteome</keyword>
<reference evidence="2" key="5">
    <citation type="journal article" date="2021" name="G3 (Bethesda)">
        <title>Aegilops tauschii genome assembly Aet v5.0 features greater sequence contiguity and improved annotation.</title>
        <authorList>
            <person name="Wang L."/>
            <person name="Zhu T."/>
            <person name="Rodriguez J.C."/>
            <person name="Deal K.R."/>
            <person name="Dubcovsky J."/>
            <person name="McGuire P.E."/>
            <person name="Lux T."/>
            <person name="Spannagl M."/>
            <person name="Mayer K.F.X."/>
            <person name="Baldrich P."/>
            <person name="Meyers B.C."/>
            <person name="Huo N."/>
            <person name="Gu Y.Q."/>
            <person name="Zhou H."/>
            <person name="Devos K.M."/>
            <person name="Bennetzen J.L."/>
            <person name="Unver T."/>
            <person name="Budak H."/>
            <person name="Gulick P.J."/>
            <person name="Galiba G."/>
            <person name="Kalapos B."/>
            <person name="Nelson D.R."/>
            <person name="Li P."/>
            <person name="You F.M."/>
            <person name="Luo M.C."/>
            <person name="Dvorak J."/>
        </authorList>
    </citation>
    <scope>NUCLEOTIDE SEQUENCE [LARGE SCALE GENOMIC DNA]</scope>
    <source>
        <strain evidence="2">cv. AL8/78</strain>
    </source>
</reference>
<protein>
    <submittedName>
        <fullName evidence="2">Uncharacterized protein</fullName>
    </submittedName>
</protein>
<organism evidence="2 3">
    <name type="scientific">Aegilops tauschii subsp. strangulata</name>
    <name type="common">Goatgrass</name>
    <dbReference type="NCBI Taxonomy" id="200361"/>
    <lineage>
        <taxon>Eukaryota</taxon>
        <taxon>Viridiplantae</taxon>
        <taxon>Streptophyta</taxon>
        <taxon>Embryophyta</taxon>
        <taxon>Tracheophyta</taxon>
        <taxon>Spermatophyta</taxon>
        <taxon>Magnoliopsida</taxon>
        <taxon>Liliopsida</taxon>
        <taxon>Poales</taxon>
        <taxon>Poaceae</taxon>
        <taxon>BOP clade</taxon>
        <taxon>Pooideae</taxon>
        <taxon>Triticodae</taxon>
        <taxon>Triticeae</taxon>
        <taxon>Triticinae</taxon>
        <taxon>Aegilops</taxon>
    </lineage>
</organism>
<dbReference type="Gramene" id="AET4Gv20541600.9">
    <property type="protein sequence ID" value="AET4Gv20541600.9"/>
    <property type="gene ID" value="AET4Gv20541600"/>
</dbReference>
<accession>A0A453IF26</accession>
<reference evidence="2" key="3">
    <citation type="journal article" date="2017" name="Nature">
        <title>Genome sequence of the progenitor of the wheat D genome Aegilops tauschii.</title>
        <authorList>
            <person name="Luo M.C."/>
            <person name="Gu Y.Q."/>
            <person name="Puiu D."/>
            <person name="Wang H."/>
            <person name="Twardziok S.O."/>
            <person name="Deal K.R."/>
            <person name="Huo N."/>
            <person name="Zhu T."/>
            <person name="Wang L."/>
            <person name="Wang Y."/>
            <person name="McGuire P.E."/>
            <person name="Liu S."/>
            <person name="Long H."/>
            <person name="Ramasamy R.K."/>
            <person name="Rodriguez J.C."/>
            <person name="Van S.L."/>
            <person name="Yuan L."/>
            <person name="Wang Z."/>
            <person name="Xia Z."/>
            <person name="Xiao L."/>
            <person name="Anderson O.D."/>
            <person name="Ouyang S."/>
            <person name="Liang Y."/>
            <person name="Zimin A.V."/>
            <person name="Pertea G."/>
            <person name="Qi P."/>
            <person name="Bennetzen J.L."/>
            <person name="Dai X."/>
            <person name="Dawson M.W."/>
            <person name="Muller H.G."/>
            <person name="Kugler K."/>
            <person name="Rivarola-Duarte L."/>
            <person name="Spannagl M."/>
            <person name="Mayer K.F.X."/>
            <person name="Lu F.H."/>
            <person name="Bevan M.W."/>
            <person name="Leroy P."/>
            <person name="Li P."/>
            <person name="You F.M."/>
            <person name="Sun Q."/>
            <person name="Liu Z."/>
            <person name="Lyons E."/>
            <person name="Wicker T."/>
            <person name="Salzberg S.L."/>
            <person name="Devos K.M."/>
            <person name="Dvorak J."/>
        </authorList>
    </citation>
    <scope>NUCLEOTIDE SEQUENCE [LARGE SCALE GENOMIC DNA]</scope>
    <source>
        <strain evidence="2">cv. AL8/78</strain>
    </source>
</reference>
<dbReference type="EnsemblPlants" id="AET4Gv20541600.9">
    <property type="protein sequence ID" value="AET4Gv20541600.9"/>
    <property type="gene ID" value="AET4Gv20541600"/>
</dbReference>